<dbReference type="EC" id="3.4.11.1" evidence="8"/>
<evidence type="ECO:0000256" key="6">
    <source>
        <dbReference type="ARBA" id="ARBA00022801"/>
    </source>
</evidence>
<dbReference type="Pfam" id="PF00883">
    <property type="entry name" value="Peptidase_M17"/>
    <property type="match status" value="1"/>
</dbReference>
<dbReference type="AlphaFoldDB" id="A0A917VZ91"/>
<comment type="catalytic activity">
    <reaction evidence="2 8">
        <text>Release of an N-terminal amino acid, preferentially leucine, but not glutamic or aspartic acids.</text>
        <dbReference type="EC" id="3.4.11.10"/>
    </reaction>
</comment>
<name>A0A917VZ91_9ACTN</name>
<organism evidence="10 11">
    <name type="scientific">Microlunatus endophyticus</name>
    <dbReference type="NCBI Taxonomy" id="1716077"/>
    <lineage>
        <taxon>Bacteria</taxon>
        <taxon>Bacillati</taxon>
        <taxon>Actinomycetota</taxon>
        <taxon>Actinomycetes</taxon>
        <taxon>Propionibacteriales</taxon>
        <taxon>Propionibacteriaceae</taxon>
        <taxon>Microlunatus</taxon>
    </lineage>
</organism>
<keyword evidence="5 8" id="KW-0645">Protease</keyword>
<comment type="similarity">
    <text evidence="3 8">Belongs to the peptidase M17 family.</text>
</comment>
<feature type="binding site" evidence="8">
    <location>
        <position position="272"/>
    </location>
    <ligand>
        <name>Mn(2+)</name>
        <dbReference type="ChEBI" id="CHEBI:29035"/>
        <label>1</label>
    </ligand>
</feature>
<evidence type="ECO:0000259" key="9">
    <source>
        <dbReference type="PROSITE" id="PS00631"/>
    </source>
</evidence>
<feature type="active site" evidence="8">
    <location>
        <position position="353"/>
    </location>
</feature>
<keyword evidence="6 8" id="KW-0378">Hydrolase</keyword>
<feature type="binding site" evidence="8">
    <location>
        <position position="267"/>
    </location>
    <ligand>
        <name>Mn(2+)</name>
        <dbReference type="ChEBI" id="CHEBI:29035"/>
        <label>2</label>
    </ligand>
</feature>
<dbReference type="PROSITE" id="PS00631">
    <property type="entry name" value="CYTOSOL_AP"/>
    <property type="match status" value="1"/>
</dbReference>
<evidence type="ECO:0000256" key="1">
    <source>
        <dbReference type="ARBA" id="ARBA00000135"/>
    </source>
</evidence>
<dbReference type="NCBIfam" id="NF002073">
    <property type="entry name" value="PRK00913.1-2"/>
    <property type="match status" value="1"/>
</dbReference>
<dbReference type="GO" id="GO:0070006">
    <property type="term" value="F:metalloaminopeptidase activity"/>
    <property type="evidence" value="ECO:0007669"/>
    <property type="project" value="InterPro"/>
</dbReference>
<evidence type="ECO:0000256" key="4">
    <source>
        <dbReference type="ARBA" id="ARBA00022438"/>
    </source>
</evidence>
<dbReference type="InterPro" id="IPR023042">
    <property type="entry name" value="Peptidase_M17_leu_NH2_pept"/>
</dbReference>
<evidence type="ECO:0000256" key="5">
    <source>
        <dbReference type="ARBA" id="ARBA00022670"/>
    </source>
</evidence>
<comment type="catalytic activity">
    <reaction evidence="1 8">
        <text>Release of an N-terminal amino acid, Xaa-|-Yaa-, in which Xaa is preferably Leu, but may be other amino acids including Pro although not Arg or Lys, and Yaa may be Pro. Amino acid amides and methyl esters are also readily hydrolyzed, but rates on arylamides are exceedingly low.</text>
        <dbReference type="EC" id="3.4.11.1"/>
    </reaction>
</comment>
<proteinExistence type="inferred from homology"/>
<dbReference type="InterPro" id="IPR008283">
    <property type="entry name" value="Peptidase_M17_N"/>
</dbReference>
<comment type="function">
    <text evidence="7 8">Presumably involved in the processing and regular turnover of intracellular proteins. Catalyzes the removal of unsubstituted N-terminal amino acids from various peptides.</text>
</comment>
<evidence type="ECO:0000256" key="3">
    <source>
        <dbReference type="ARBA" id="ARBA00009528"/>
    </source>
</evidence>
<feature type="active site" evidence="8">
    <location>
        <position position="279"/>
    </location>
</feature>
<reference evidence="10" key="1">
    <citation type="journal article" date="2014" name="Int. J. Syst. Evol. Microbiol.">
        <title>Complete genome sequence of Corynebacterium casei LMG S-19264T (=DSM 44701T), isolated from a smear-ripened cheese.</title>
        <authorList>
            <consortium name="US DOE Joint Genome Institute (JGI-PGF)"/>
            <person name="Walter F."/>
            <person name="Albersmeier A."/>
            <person name="Kalinowski J."/>
            <person name="Ruckert C."/>
        </authorList>
    </citation>
    <scope>NUCLEOTIDE SEQUENCE</scope>
    <source>
        <strain evidence="10">CGMCC 4.7306</strain>
    </source>
</reference>
<dbReference type="SUPFAM" id="SSF52949">
    <property type="entry name" value="Macro domain-like"/>
    <property type="match status" value="1"/>
</dbReference>
<feature type="binding site" evidence="8">
    <location>
        <position position="290"/>
    </location>
    <ligand>
        <name>Mn(2+)</name>
        <dbReference type="ChEBI" id="CHEBI:29035"/>
        <label>2</label>
    </ligand>
</feature>
<dbReference type="PANTHER" id="PTHR11963:SF23">
    <property type="entry name" value="CYTOSOL AMINOPEPTIDASE"/>
    <property type="match status" value="1"/>
</dbReference>
<dbReference type="Pfam" id="PF02789">
    <property type="entry name" value="Peptidase_M17_N"/>
    <property type="match status" value="1"/>
</dbReference>
<evidence type="ECO:0000256" key="8">
    <source>
        <dbReference type="HAMAP-Rule" id="MF_00181"/>
    </source>
</evidence>
<dbReference type="InterPro" id="IPR000819">
    <property type="entry name" value="Peptidase_M17_C"/>
</dbReference>
<comment type="subcellular location">
    <subcellularLocation>
        <location evidence="8">Cytoplasm</location>
    </subcellularLocation>
</comment>
<evidence type="ECO:0000313" key="11">
    <source>
        <dbReference type="Proteomes" id="UP000613840"/>
    </source>
</evidence>
<dbReference type="GO" id="GO:0005737">
    <property type="term" value="C:cytoplasm"/>
    <property type="evidence" value="ECO:0007669"/>
    <property type="project" value="UniProtKB-SubCell"/>
</dbReference>
<keyword evidence="8" id="KW-0963">Cytoplasm</keyword>
<dbReference type="PANTHER" id="PTHR11963">
    <property type="entry name" value="LEUCINE AMINOPEPTIDASE-RELATED"/>
    <property type="match status" value="1"/>
</dbReference>
<dbReference type="CDD" id="cd00433">
    <property type="entry name" value="Peptidase_M17"/>
    <property type="match status" value="1"/>
</dbReference>
<feature type="binding site" evidence="8">
    <location>
        <position position="351"/>
    </location>
    <ligand>
        <name>Mn(2+)</name>
        <dbReference type="ChEBI" id="CHEBI:29035"/>
        <label>1</label>
    </ligand>
</feature>
<dbReference type="Gene3D" id="3.40.220.10">
    <property type="entry name" value="Leucine Aminopeptidase, subunit E, domain 1"/>
    <property type="match status" value="1"/>
</dbReference>
<accession>A0A917VZ91</accession>
<feature type="domain" description="Cytosol aminopeptidase" evidence="9">
    <location>
        <begin position="347"/>
        <end position="354"/>
    </location>
</feature>
<dbReference type="Proteomes" id="UP000613840">
    <property type="component" value="Unassembled WGS sequence"/>
</dbReference>
<feature type="binding site" evidence="8">
    <location>
        <position position="351"/>
    </location>
    <ligand>
        <name>Mn(2+)</name>
        <dbReference type="ChEBI" id="CHEBI:29035"/>
        <label>2</label>
    </ligand>
</feature>
<comment type="caution">
    <text evidence="10">The sequence shown here is derived from an EMBL/GenBank/DDBJ whole genome shotgun (WGS) entry which is preliminary data.</text>
</comment>
<gene>
    <name evidence="8 10" type="primary">pepA</name>
    <name evidence="10" type="ORF">GCM10011575_02460</name>
</gene>
<dbReference type="PRINTS" id="PR00481">
    <property type="entry name" value="LAMNOPPTDASE"/>
</dbReference>
<keyword evidence="8" id="KW-0479">Metal-binding</keyword>
<reference evidence="10" key="2">
    <citation type="submission" date="2020-09" db="EMBL/GenBank/DDBJ databases">
        <authorList>
            <person name="Sun Q."/>
            <person name="Zhou Y."/>
        </authorList>
    </citation>
    <scope>NUCLEOTIDE SEQUENCE</scope>
    <source>
        <strain evidence="10">CGMCC 4.7306</strain>
    </source>
</reference>
<sequence length="503" mass="50679">MPAPLLPSAALARSVSRSTAVVIAGLNAHGVVGVPDQVGTSYRKKLGTAVGELAESMGASAKPLATTVLPRVGGTSLVLVGLGDKASDDLSEEELRAAAGAGVRAASGLELSEASVAVSFGSSEPGALRATMEGALLGSYTFGALTSAAVPTPKIATITVISRSTGKQQVAAVEAAEIVAAAVIADREWINQPANLLYPESFADDVRDYAAAAKSKINVEILDERALTRGGYGGLLAVGGGSAKPPRLVRLSYSPRGANTHLGLVGKGITFDSGGLDIKSPAGMYTMKCDMSGAGAVFAAIRAIADLGLKIKVTAYGSLAENMPSGSAWRPSDVLTIYGGKTVENVNSDAEGRIVMADALARSSAEDKPDLIIDVATLTGAAVTALGERTAAVFASSDEVAEQVITAAATAGERFWQLPIVDEARGHLDSEVADIRSGRAGGGAGGAITAAAFLREFVGDTPWAHLDIAGPAFNSGSAYGYVPSGGTGAAVRTLVAVAESLAG</sequence>
<dbReference type="InterPro" id="IPR043472">
    <property type="entry name" value="Macro_dom-like"/>
</dbReference>
<dbReference type="GO" id="GO:0006508">
    <property type="term" value="P:proteolysis"/>
    <property type="evidence" value="ECO:0007669"/>
    <property type="project" value="UniProtKB-KW"/>
</dbReference>
<dbReference type="InterPro" id="IPR011356">
    <property type="entry name" value="Leucine_aapep/pepB"/>
</dbReference>
<dbReference type="EMBL" id="BMMZ01000001">
    <property type="protein sequence ID" value="GGL48111.1"/>
    <property type="molecule type" value="Genomic_DNA"/>
</dbReference>
<dbReference type="RefSeq" id="WP_188893352.1">
    <property type="nucleotide sequence ID" value="NZ_BMMZ01000001.1"/>
</dbReference>
<dbReference type="GO" id="GO:0030145">
    <property type="term" value="F:manganese ion binding"/>
    <property type="evidence" value="ECO:0007669"/>
    <property type="project" value="UniProtKB-UniRule"/>
</dbReference>
<feature type="binding site" evidence="8">
    <location>
        <position position="349"/>
    </location>
    <ligand>
        <name>Mn(2+)</name>
        <dbReference type="ChEBI" id="CHEBI:29035"/>
        <label>1</label>
    </ligand>
</feature>
<evidence type="ECO:0000256" key="7">
    <source>
        <dbReference type="ARBA" id="ARBA00049972"/>
    </source>
</evidence>
<dbReference type="SUPFAM" id="SSF53187">
    <property type="entry name" value="Zn-dependent exopeptidases"/>
    <property type="match status" value="1"/>
</dbReference>
<comment type="cofactor">
    <cofactor evidence="8">
        <name>Mn(2+)</name>
        <dbReference type="ChEBI" id="CHEBI:29035"/>
    </cofactor>
    <text evidence="8">Binds 2 manganese ions per subunit.</text>
</comment>
<feature type="binding site" evidence="8">
    <location>
        <position position="272"/>
    </location>
    <ligand>
        <name>Mn(2+)</name>
        <dbReference type="ChEBI" id="CHEBI:29035"/>
        <label>2</label>
    </ligand>
</feature>
<evidence type="ECO:0000313" key="10">
    <source>
        <dbReference type="EMBL" id="GGL48111.1"/>
    </source>
</evidence>
<keyword evidence="11" id="KW-1185">Reference proteome</keyword>
<protein>
    <recommendedName>
        <fullName evidence="8">Probable cytosol aminopeptidase</fullName>
        <ecNumber evidence="8">3.4.11.1</ecNumber>
    </recommendedName>
    <alternativeName>
        <fullName evidence="8">Leucine aminopeptidase</fullName>
        <shortName evidence="8">LAP</shortName>
        <ecNumber evidence="8">3.4.11.10</ecNumber>
    </alternativeName>
    <alternativeName>
        <fullName evidence="8">Leucyl aminopeptidase</fullName>
    </alternativeName>
</protein>
<dbReference type="Gene3D" id="3.40.630.10">
    <property type="entry name" value="Zn peptidases"/>
    <property type="match status" value="1"/>
</dbReference>
<evidence type="ECO:0000256" key="2">
    <source>
        <dbReference type="ARBA" id="ARBA00000967"/>
    </source>
</evidence>
<keyword evidence="4 8" id="KW-0031">Aminopeptidase</keyword>
<keyword evidence="8" id="KW-0464">Manganese</keyword>
<dbReference type="HAMAP" id="MF_00181">
    <property type="entry name" value="Cytosol_peptidase_M17"/>
    <property type="match status" value="1"/>
</dbReference>
<dbReference type="EC" id="3.4.11.10" evidence="8"/>